<protein>
    <recommendedName>
        <fullName evidence="2">Histidine kinase/HSP90-like ATPase domain-containing protein</fullName>
    </recommendedName>
</protein>
<name>M3CBT8_STRM1</name>
<dbReference type="InterPro" id="IPR036890">
    <property type="entry name" value="HATPase_C_sf"/>
</dbReference>
<gene>
    <name evidence="3" type="ORF">H340_05681</name>
</gene>
<dbReference type="GO" id="GO:0004674">
    <property type="term" value="F:protein serine/threonine kinase activity"/>
    <property type="evidence" value="ECO:0007669"/>
    <property type="project" value="UniProtKB-KW"/>
</dbReference>
<evidence type="ECO:0000313" key="4">
    <source>
        <dbReference type="Proteomes" id="UP000011740"/>
    </source>
</evidence>
<dbReference type="AlphaFoldDB" id="M3CBT8"/>
<evidence type="ECO:0000256" key="1">
    <source>
        <dbReference type="ARBA" id="ARBA00022527"/>
    </source>
</evidence>
<dbReference type="PATRIC" id="fig|1223523.3.peg.1157"/>
<proteinExistence type="predicted"/>
<keyword evidence="1" id="KW-0808">Transferase</keyword>
<dbReference type="EMBL" id="AORZ01000010">
    <property type="protein sequence ID" value="EMF01502.1"/>
    <property type="molecule type" value="Genomic_DNA"/>
</dbReference>
<sequence length="167" mass="17247">MIRRLRPTAGTAYQSDAPSVWWCVLTVPLVPEAVRQTRRDTAMALTGRVVPPDSVFGGTVLLVVSELVTNAVRHAARRSPTADVTLAVGEGELAVGVADRDPRLPDLSPGAPGAGLRTVAGLVAGYGGSLTVERPARGPGKVVVVARFRLPEGMGPYGGRCTGGDGP</sequence>
<dbReference type="InterPro" id="IPR050267">
    <property type="entry name" value="Anti-sigma-factor_SerPK"/>
</dbReference>
<keyword evidence="1" id="KW-0723">Serine/threonine-protein kinase</keyword>
<dbReference type="InterPro" id="IPR003594">
    <property type="entry name" value="HATPase_dom"/>
</dbReference>
<dbReference type="RefSeq" id="WP_004940496.1">
    <property type="nucleotide sequence ID" value="NZ_AORZ01000010.1"/>
</dbReference>
<reference evidence="3 4" key="1">
    <citation type="journal article" date="2013" name="Genome Announc.">
        <title>Whole-Genome Shotgun Assembly and Analysis of the Genome of Streptomyces mobaraensis DSM 40847, a Strain for Industrial Production of Microbial Transglutaminase.</title>
        <authorList>
            <person name="Yang H."/>
            <person name="He T."/>
            <person name="Wu W."/>
            <person name="Zhu W."/>
            <person name="Lu B."/>
            <person name="Sun W."/>
        </authorList>
    </citation>
    <scope>NUCLEOTIDE SEQUENCE [LARGE SCALE GENOMIC DNA]</scope>
    <source>
        <strain evidence="3 4">DSM 40847</strain>
    </source>
</reference>
<dbReference type="Proteomes" id="UP000011740">
    <property type="component" value="Unassembled WGS sequence"/>
</dbReference>
<dbReference type="STRING" id="1223523.H340_05681"/>
<dbReference type="eggNOG" id="COG3920">
    <property type="taxonomic scope" value="Bacteria"/>
</dbReference>
<evidence type="ECO:0000259" key="2">
    <source>
        <dbReference type="Pfam" id="PF13581"/>
    </source>
</evidence>
<keyword evidence="1" id="KW-0418">Kinase</keyword>
<dbReference type="Gene3D" id="3.30.565.10">
    <property type="entry name" value="Histidine kinase-like ATPase, C-terminal domain"/>
    <property type="match status" value="1"/>
</dbReference>
<dbReference type="PANTHER" id="PTHR35526">
    <property type="entry name" value="ANTI-SIGMA-F FACTOR RSBW-RELATED"/>
    <property type="match status" value="1"/>
</dbReference>
<dbReference type="SUPFAM" id="SSF55874">
    <property type="entry name" value="ATPase domain of HSP90 chaperone/DNA topoisomerase II/histidine kinase"/>
    <property type="match status" value="1"/>
</dbReference>
<accession>M3CBT8</accession>
<dbReference type="CDD" id="cd16936">
    <property type="entry name" value="HATPase_RsbW-like"/>
    <property type="match status" value="1"/>
</dbReference>
<dbReference type="Pfam" id="PF13581">
    <property type="entry name" value="HATPase_c_2"/>
    <property type="match status" value="1"/>
</dbReference>
<dbReference type="PANTHER" id="PTHR35526:SF3">
    <property type="entry name" value="ANTI-SIGMA-F FACTOR RSBW"/>
    <property type="match status" value="1"/>
</dbReference>
<comment type="caution">
    <text evidence="3">The sequence shown here is derived from an EMBL/GenBank/DDBJ whole genome shotgun (WGS) entry which is preliminary data.</text>
</comment>
<organism evidence="3 4">
    <name type="scientific">Streptomyces mobaraensis (strain ATCC 29032 / DSM 40847 / JCM 4168 / NBRC 13819 / NCIMB 11159 / IPCR 16-22)</name>
    <dbReference type="NCBI Taxonomy" id="1223523"/>
    <lineage>
        <taxon>Bacteria</taxon>
        <taxon>Bacillati</taxon>
        <taxon>Actinomycetota</taxon>
        <taxon>Actinomycetes</taxon>
        <taxon>Kitasatosporales</taxon>
        <taxon>Streptomycetaceae</taxon>
        <taxon>Streptomyces</taxon>
    </lineage>
</organism>
<evidence type="ECO:0000313" key="3">
    <source>
        <dbReference type="EMBL" id="EMF01502.1"/>
    </source>
</evidence>
<feature type="domain" description="Histidine kinase/HSP90-like ATPase" evidence="2">
    <location>
        <begin position="29"/>
        <end position="113"/>
    </location>
</feature>